<dbReference type="EMBL" id="JBIRGQ010000008">
    <property type="protein sequence ID" value="MFH8550722.1"/>
    <property type="molecule type" value="Genomic_DNA"/>
</dbReference>
<name>A0ABW7R0D5_9ACTN</name>
<keyword evidence="1" id="KW-0732">Signal</keyword>
<evidence type="ECO:0008006" key="4">
    <source>
        <dbReference type="Google" id="ProtNLM"/>
    </source>
</evidence>
<organism evidence="2 3">
    <name type="scientific">Streptomyces longisporoflavus</name>
    <dbReference type="NCBI Taxonomy" id="28044"/>
    <lineage>
        <taxon>Bacteria</taxon>
        <taxon>Bacillati</taxon>
        <taxon>Actinomycetota</taxon>
        <taxon>Actinomycetes</taxon>
        <taxon>Kitasatosporales</taxon>
        <taxon>Streptomycetaceae</taxon>
        <taxon>Streptomyces</taxon>
    </lineage>
</organism>
<proteinExistence type="predicted"/>
<keyword evidence="3" id="KW-1185">Reference proteome</keyword>
<dbReference type="Proteomes" id="UP001610818">
    <property type="component" value="Unassembled WGS sequence"/>
</dbReference>
<gene>
    <name evidence="2" type="ORF">ACH4F9_37605</name>
</gene>
<dbReference type="RefSeq" id="WP_397717317.1">
    <property type="nucleotide sequence ID" value="NZ_JBIRGN010000008.1"/>
</dbReference>
<sequence length="145" mass="15546">MSFTKRAAVVTAAAALTGAAFLPQAGAADTTSAVPTSKVIEARDGSAKAISCDKGDVCFYNSSWQRCSWPVADVNWSTGVLKCSWAKTRNVYYVWNNGTSSASGVAYYLNVNHKNRVGCTRQQKSGYLQNTYKVASHQWVSGSCG</sequence>
<reference evidence="2 3" key="1">
    <citation type="submission" date="2024-10" db="EMBL/GenBank/DDBJ databases">
        <title>The Natural Products Discovery Center: Release of the First 8490 Sequenced Strains for Exploring Actinobacteria Biosynthetic Diversity.</title>
        <authorList>
            <person name="Kalkreuter E."/>
            <person name="Kautsar S.A."/>
            <person name="Yang D."/>
            <person name="Bader C.D."/>
            <person name="Teijaro C.N."/>
            <person name="Fluegel L."/>
            <person name="Davis C.M."/>
            <person name="Simpson J.R."/>
            <person name="Lauterbach L."/>
            <person name="Steele A.D."/>
            <person name="Gui C."/>
            <person name="Meng S."/>
            <person name="Li G."/>
            <person name="Viehrig K."/>
            <person name="Ye F."/>
            <person name="Su P."/>
            <person name="Kiefer A.F."/>
            <person name="Nichols A."/>
            <person name="Cepeda A.J."/>
            <person name="Yan W."/>
            <person name="Fan B."/>
            <person name="Jiang Y."/>
            <person name="Adhikari A."/>
            <person name="Zheng C.-J."/>
            <person name="Schuster L."/>
            <person name="Cowan T.M."/>
            <person name="Smanski M.J."/>
            <person name="Chevrette M.G."/>
            <person name="De Carvalho L.P.S."/>
            <person name="Shen B."/>
        </authorList>
    </citation>
    <scope>NUCLEOTIDE SEQUENCE [LARGE SCALE GENOMIC DNA]</scope>
    <source>
        <strain evidence="2 3">NPDC017990</strain>
    </source>
</reference>
<comment type="caution">
    <text evidence="2">The sequence shown here is derived from an EMBL/GenBank/DDBJ whole genome shotgun (WGS) entry which is preliminary data.</text>
</comment>
<feature type="signal peptide" evidence="1">
    <location>
        <begin position="1"/>
        <end position="27"/>
    </location>
</feature>
<evidence type="ECO:0000313" key="2">
    <source>
        <dbReference type="EMBL" id="MFH8550722.1"/>
    </source>
</evidence>
<protein>
    <recommendedName>
        <fullName evidence="4">Peptidase inhibitor family I36</fullName>
    </recommendedName>
</protein>
<evidence type="ECO:0000313" key="3">
    <source>
        <dbReference type="Proteomes" id="UP001610818"/>
    </source>
</evidence>
<feature type="chain" id="PRO_5046952998" description="Peptidase inhibitor family I36" evidence="1">
    <location>
        <begin position="28"/>
        <end position="145"/>
    </location>
</feature>
<accession>A0ABW7R0D5</accession>
<evidence type="ECO:0000256" key="1">
    <source>
        <dbReference type="SAM" id="SignalP"/>
    </source>
</evidence>